<accession>A0ABQ8MIB1</accession>
<dbReference type="Pfam" id="PF18382">
    <property type="entry name" value="Formin_GBD_N"/>
    <property type="match status" value="1"/>
</dbReference>
<feature type="domain" description="FHOD1 N-terminal GTPase-binding" evidence="1">
    <location>
        <begin position="6"/>
        <end position="89"/>
    </location>
</feature>
<evidence type="ECO:0000259" key="1">
    <source>
        <dbReference type="Pfam" id="PF18382"/>
    </source>
</evidence>
<dbReference type="Proteomes" id="UP000830375">
    <property type="component" value="Unassembled WGS sequence"/>
</dbReference>
<dbReference type="EMBL" id="JACTAM010000007">
    <property type="protein sequence ID" value="KAI2662598.1"/>
    <property type="molecule type" value="Genomic_DNA"/>
</dbReference>
<name>A0ABQ8MIB1_LABRO</name>
<comment type="caution">
    <text evidence="2">The sequence shown here is derived from an EMBL/GenBank/DDBJ whole genome shotgun (WGS) entry which is preliminary data.</text>
</comment>
<reference evidence="2 3" key="1">
    <citation type="submission" date="2022-01" db="EMBL/GenBank/DDBJ databases">
        <title>A high-quality chromosome-level genome assembly of rohu carp, Labeo rohita.</title>
        <authorList>
            <person name="Arick M.A. II"/>
            <person name="Hsu C.-Y."/>
            <person name="Magbanua Z."/>
            <person name="Pechanova O."/>
            <person name="Grover C."/>
            <person name="Miller E."/>
            <person name="Thrash A."/>
            <person name="Ezzel L."/>
            <person name="Alam S."/>
            <person name="Benzie J."/>
            <person name="Hamilton M."/>
            <person name="Karsi A."/>
            <person name="Lawrence M.L."/>
            <person name="Peterson D.G."/>
        </authorList>
    </citation>
    <scope>NUCLEOTIDE SEQUENCE [LARGE SCALE GENOMIC DNA]</scope>
    <source>
        <strain evidence="3">BAU-BD-2019</strain>
        <tissue evidence="2">Blood</tissue>
    </source>
</reference>
<keyword evidence="3" id="KW-1185">Reference proteome</keyword>
<organism evidence="2 3">
    <name type="scientific">Labeo rohita</name>
    <name type="common">Indian major carp</name>
    <name type="synonym">Cyprinus rohita</name>
    <dbReference type="NCBI Taxonomy" id="84645"/>
    <lineage>
        <taxon>Eukaryota</taxon>
        <taxon>Metazoa</taxon>
        <taxon>Chordata</taxon>
        <taxon>Craniata</taxon>
        <taxon>Vertebrata</taxon>
        <taxon>Euteleostomi</taxon>
        <taxon>Actinopterygii</taxon>
        <taxon>Neopterygii</taxon>
        <taxon>Teleostei</taxon>
        <taxon>Ostariophysi</taxon>
        <taxon>Cypriniformes</taxon>
        <taxon>Cyprinidae</taxon>
        <taxon>Labeoninae</taxon>
        <taxon>Labeonini</taxon>
        <taxon>Labeo</taxon>
    </lineage>
</organism>
<proteinExistence type="predicted"/>
<gene>
    <name evidence="2" type="ORF">H4Q32_001490</name>
</gene>
<dbReference type="InterPro" id="IPR041387">
    <property type="entry name" value="FHOD1_GBD_N"/>
</dbReference>
<dbReference type="PANTHER" id="PTHR45920:SF2">
    <property type="entry name" value="FH1_FH2 DOMAIN-CONTAINING PROTEIN 1"/>
    <property type="match status" value="1"/>
</dbReference>
<evidence type="ECO:0000313" key="3">
    <source>
        <dbReference type="Proteomes" id="UP000830375"/>
    </source>
</evidence>
<dbReference type="InterPro" id="IPR011989">
    <property type="entry name" value="ARM-like"/>
</dbReference>
<evidence type="ECO:0000313" key="2">
    <source>
        <dbReference type="EMBL" id="KAI2662598.1"/>
    </source>
</evidence>
<protein>
    <submittedName>
        <fullName evidence="2">FH1/FH2 domain-containing protein 3</fullName>
    </submittedName>
</protein>
<dbReference type="Gene3D" id="1.25.10.10">
    <property type="entry name" value="Leucine-rich Repeat Variant"/>
    <property type="match status" value="1"/>
</dbReference>
<sequence>MATIACRVQYLEDSDPFVCSNFPEPRRPLQYDLNEHLLLNEHIAGIHKLLEAPLKLEECALQLASNGNYLDLDSSLAEQRDDLEQLYDDVEKGKKPILILRTQLSVRVHSILGKSIHTVIL</sequence>
<dbReference type="PANTHER" id="PTHR45920">
    <property type="entry name" value="FORMIN HOMOLOGY 2 DOMAIN CONTAINING, ISOFORM I"/>
    <property type="match status" value="1"/>
</dbReference>